<dbReference type="Proteomes" id="UP000272942">
    <property type="component" value="Unassembled WGS sequence"/>
</dbReference>
<evidence type="ECO:0000256" key="1">
    <source>
        <dbReference type="SAM" id="MobiDB-lite"/>
    </source>
</evidence>
<accession>A0A183AU70</accession>
<name>A0A183AU70_9TREM</name>
<feature type="compositionally biased region" description="Polar residues" evidence="1">
    <location>
        <begin position="16"/>
        <end position="57"/>
    </location>
</feature>
<feature type="region of interest" description="Disordered" evidence="1">
    <location>
        <begin position="155"/>
        <end position="402"/>
    </location>
</feature>
<feature type="compositionally biased region" description="Basic and acidic residues" evidence="1">
    <location>
        <begin position="208"/>
        <end position="231"/>
    </location>
</feature>
<dbReference type="AlphaFoldDB" id="A0A183AU70"/>
<sequence length="425" mass="48296">MLSWFRNLFQHIWHSPSSSSNDHAVKTHATTSAPSANSEEWTPNLPDTTVSTIPSDSPQQQQQPVTVKTEVTNVSLDVEEKTEEPVSPLVNVRPEQHEISSSANSAHLVTHPEVTMVRANVCEVPVGEHFLIDTKVEERLEPVMIQPLSAEPVPVPCVPETETDEKLEIVEDKQVEASAGKKETEEKEENKQRELDKVEDEETADEHEESREKEQEAEDKRREEVEVKKTTVTETVQAIPSEVLPESNEETMEETSLTDESSRMNTTTIPVECVQLKTSTDFETDELVHGTERKEEELDEEERHVEIRPQDEEDKQEIQKVNHDVGEHDKDDDSDMEADNDESVDHDDEDHHNEPREEELGKHQIDEHPQPPQLIEFDVSQILPEHEAKQSTPDVTDPDLNQASAAIKFEKPAEQLIQELLSSEI</sequence>
<evidence type="ECO:0000313" key="3">
    <source>
        <dbReference type="Proteomes" id="UP000272942"/>
    </source>
</evidence>
<dbReference type="EMBL" id="UZAN01049185">
    <property type="protein sequence ID" value="VDP87162.1"/>
    <property type="molecule type" value="Genomic_DNA"/>
</dbReference>
<protein>
    <submittedName>
        <fullName evidence="4">Glutamic acid-rich protein-like</fullName>
    </submittedName>
</protein>
<feature type="compositionally biased region" description="Acidic residues" evidence="1">
    <location>
        <begin position="332"/>
        <end position="348"/>
    </location>
</feature>
<feature type="compositionally biased region" description="Acidic residues" evidence="1">
    <location>
        <begin position="197"/>
        <end position="207"/>
    </location>
</feature>
<reference evidence="2 3" key="2">
    <citation type="submission" date="2018-11" db="EMBL/GenBank/DDBJ databases">
        <authorList>
            <consortium name="Pathogen Informatics"/>
        </authorList>
    </citation>
    <scope>NUCLEOTIDE SEQUENCE [LARGE SCALE GENOMIC DNA]</scope>
    <source>
        <strain evidence="2 3">Egypt</strain>
    </source>
</reference>
<feature type="compositionally biased region" description="Polar residues" evidence="1">
    <location>
        <begin position="390"/>
        <end position="402"/>
    </location>
</feature>
<feature type="region of interest" description="Disordered" evidence="1">
    <location>
        <begin position="16"/>
        <end position="66"/>
    </location>
</feature>
<feature type="compositionally biased region" description="Basic and acidic residues" evidence="1">
    <location>
        <begin position="164"/>
        <end position="196"/>
    </location>
</feature>
<evidence type="ECO:0000313" key="4">
    <source>
        <dbReference type="WBParaSite" id="ECPE_0001053701-mRNA-1"/>
    </source>
</evidence>
<reference evidence="4" key="1">
    <citation type="submission" date="2016-06" db="UniProtKB">
        <authorList>
            <consortium name="WormBaseParasite"/>
        </authorList>
    </citation>
    <scope>IDENTIFICATION</scope>
</reference>
<keyword evidence="3" id="KW-1185">Reference proteome</keyword>
<organism evidence="4">
    <name type="scientific">Echinostoma caproni</name>
    <dbReference type="NCBI Taxonomy" id="27848"/>
    <lineage>
        <taxon>Eukaryota</taxon>
        <taxon>Metazoa</taxon>
        <taxon>Spiralia</taxon>
        <taxon>Lophotrochozoa</taxon>
        <taxon>Platyhelminthes</taxon>
        <taxon>Trematoda</taxon>
        <taxon>Digenea</taxon>
        <taxon>Plagiorchiida</taxon>
        <taxon>Echinostomata</taxon>
        <taxon>Echinostomatoidea</taxon>
        <taxon>Echinostomatidae</taxon>
        <taxon>Echinostoma</taxon>
    </lineage>
</organism>
<evidence type="ECO:0000313" key="2">
    <source>
        <dbReference type="EMBL" id="VDP87162.1"/>
    </source>
</evidence>
<feature type="compositionally biased region" description="Acidic residues" evidence="1">
    <location>
        <begin position="247"/>
        <end position="257"/>
    </location>
</feature>
<feature type="compositionally biased region" description="Basic and acidic residues" evidence="1">
    <location>
        <begin position="349"/>
        <end position="369"/>
    </location>
</feature>
<gene>
    <name evidence="2" type="ORF">ECPE_LOCUS10505</name>
</gene>
<feature type="compositionally biased region" description="Polar residues" evidence="1">
    <location>
        <begin position="258"/>
        <end position="269"/>
    </location>
</feature>
<proteinExistence type="predicted"/>
<feature type="compositionally biased region" description="Basic and acidic residues" evidence="1">
    <location>
        <begin position="286"/>
        <end position="331"/>
    </location>
</feature>
<dbReference type="WBParaSite" id="ECPE_0001053701-mRNA-1">
    <property type="protein sequence ID" value="ECPE_0001053701-mRNA-1"/>
    <property type="gene ID" value="ECPE_0001053701"/>
</dbReference>